<dbReference type="AlphaFoldDB" id="A0A5B8FSS8"/>
<dbReference type="Pfam" id="PF13557">
    <property type="entry name" value="Phenol_MetA_deg"/>
    <property type="match status" value="1"/>
</dbReference>
<evidence type="ECO:0000256" key="1">
    <source>
        <dbReference type="SAM" id="MobiDB-lite"/>
    </source>
</evidence>
<dbReference type="OrthoDB" id="7372889at2"/>
<name>A0A5B8FSS8_9RHOB</name>
<feature type="compositionally biased region" description="Basic and acidic residues" evidence="1">
    <location>
        <begin position="15"/>
        <end position="29"/>
    </location>
</feature>
<keyword evidence="3" id="KW-1185">Reference proteome</keyword>
<accession>A0A5B8FSS8</accession>
<protein>
    <submittedName>
        <fullName evidence="2">Transporter</fullName>
    </submittedName>
</protein>
<evidence type="ECO:0000313" key="3">
    <source>
        <dbReference type="Proteomes" id="UP000305888"/>
    </source>
</evidence>
<dbReference type="EMBL" id="CP040818">
    <property type="protein sequence ID" value="QDL90364.1"/>
    <property type="molecule type" value="Genomic_DNA"/>
</dbReference>
<organism evidence="2 3">
    <name type="scientific">Paroceanicella profunda</name>
    <dbReference type="NCBI Taxonomy" id="2579971"/>
    <lineage>
        <taxon>Bacteria</taxon>
        <taxon>Pseudomonadati</taxon>
        <taxon>Pseudomonadota</taxon>
        <taxon>Alphaproteobacteria</taxon>
        <taxon>Rhodobacterales</taxon>
        <taxon>Paracoccaceae</taxon>
        <taxon>Paroceanicella</taxon>
    </lineage>
</organism>
<proteinExistence type="predicted"/>
<dbReference type="KEGG" id="ppru:FDP22_00245"/>
<feature type="region of interest" description="Disordered" evidence="1">
    <location>
        <begin position="1"/>
        <end position="29"/>
    </location>
</feature>
<gene>
    <name evidence="2" type="ORF">FDP22_00245</name>
</gene>
<dbReference type="Proteomes" id="UP000305888">
    <property type="component" value="Chromosome"/>
</dbReference>
<sequence>MRGAPRQCAAGRAARSAEHEQRSARCAGPERGRAGVVRKGTLTGAVLLATGLAGGAQELRAAEGGVGFYLLGTRSAQAGILPPPGTYLQNDAYFYSGSASAGQDLPLGGRAVADIDATAFIDLITALWVLPETVLGGNLAVLGTLPVGAQDIDAALALQGGGPGAAVSDSVFTVGDPVLGASLGWHAGKLHWTTGVLVNVPLGDYTSGDIANVAFHRWGLDVAGALTWFDPQSGWDLSASAGMTFNGENPDTDYRTGTELHLEGAVTNQITPAFSAGLAGYYYEQVSGDSGAGATLGSFKGRVAALGVTAAYNFAVGSTPVAARLRVYREFATRNRLDGVAGFLTLTIPIGLSAP</sequence>
<evidence type="ECO:0000313" key="2">
    <source>
        <dbReference type="EMBL" id="QDL90364.1"/>
    </source>
</evidence>
<dbReference type="InterPro" id="IPR025737">
    <property type="entry name" value="FApF"/>
</dbReference>
<reference evidence="2 3" key="1">
    <citation type="submission" date="2019-06" db="EMBL/GenBank/DDBJ databases">
        <title>Genome sequence of Rhodobacteraceae bacterium D4M1.</title>
        <authorList>
            <person name="Cao J."/>
        </authorList>
    </citation>
    <scope>NUCLEOTIDE SEQUENCE [LARGE SCALE GENOMIC DNA]</scope>
    <source>
        <strain evidence="2 3">D4M1</strain>
    </source>
</reference>